<name>A0A814WTR9_9BILA</name>
<dbReference type="EMBL" id="CAJNOE010000417">
    <property type="protein sequence ID" value="CAF1205422.1"/>
    <property type="molecule type" value="Genomic_DNA"/>
</dbReference>
<dbReference type="AlphaFoldDB" id="A0A814WTR9"/>
<dbReference type="EMBL" id="CAJOBB010003466">
    <property type="protein sequence ID" value="CAF4042202.1"/>
    <property type="molecule type" value="Genomic_DNA"/>
</dbReference>
<gene>
    <name evidence="2" type="ORF">IZO911_LOCUS28863</name>
    <name evidence="3" type="ORF">KXQ929_LOCUS30992</name>
</gene>
<protein>
    <submittedName>
        <fullName evidence="2">Uncharacterized protein</fullName>
    </submittedName>
</protein>
<reference evidence="2" key="1">
    <citation type="submission" date="2021-02" db="EMBL/GenBank/DDBJ databases">
        <authorList>
            <person name="Nowell W R."/>
        </authorList>
    </citation>
    <scope>NUCLEOTIDE SEQUENCE</scope>
</reference>
<evidence type="ECO:0000313" key="4">
    <source>
        <dbReference type="Proteomes" id="UP000663860"/>
    </source>
</evidence>
<dbReference type="Proteomes" id="UP000663860">
    <property type="component" value="Unassembled WGS sequence"/>
</dbReference>
<comment type="caution">
    <text evidence="2">The sequence shown here is derived from an EMBL/GenBank/DDBJ whole genome shotgun (WGS) entry which is preliminary data.</text>
</comment>
<proteinExistence type="predicted"/>
<accession>A0A814WTR9</accession>
<evidence type="ECO:0000256" key="1">
    <source>
        <dbReference type="SAM" id="MobiDB-lite"/>
    </source>
</evidence>
<evidence type="ECO:0000313" key="2">
    <source>
        <dbReference type="EMBL" id="CAF1205422.1"/>
    </source>
</evidence>
<dbReference type="Proteomes" id="UP000663868">
    <property type="component" value="Unassembled WGS sequence"/>
</dbReference>
<evidence type="ECO:0000313" key="3">
    <source>
        <dbReference type="EMBL" id="CAF4042202.1"/>
    </source>
</evidence>
<feature type="region of interest" description="Disordered" evidence="1">
    <location>
        <begin position="88"/>
        <end position="117"/>
    </location>
</feature>
<organism evidence="2 4">
    <name type="scientific">Adineta steineri</name>
    <dbReference type="NCBI Taxonomy" id="433720"/>
    <lineage>
        <taxon>Eukaryota</taxon>
        <taxon>Metazoa</taxon>
        <taxon>Spiralia</taxon>
        <taxon>Gnathifera</taxon>
        <taxon>Rotifera</taxon>
        <taxon>Eurotatoria</taxon>
        <taxon>Bdelloidea</taxon>
        <taxon>Adinetida</taxon>
        <taxon>Adinetidae</taxon>
        <taxon>Adineta</taxon>
    </lineage>
</organism>
<sequence>MPIITVFELIESFHQTQQIYPCPSIFAVNWEALHRKYSTLATSFIQHIVEQRYKEIKLDQLPPTSSSSRKNNSTEFRMEKKKQLLNTINSEMGAPPSSIYEDDTDSETIRASNVNIR</sequence>